<proteinExistence type="inferred from homology"/>
<dbReference type="Pfam" id="PF02576">
    <property type="entry name" value="RimP_N"/>
    <property type="match status" value="1"/>
</dbReference>
<dbReference type="EMBL" id="FQXP01000003">
    <property type="protein sequence ID" value="SHH42648.1"/>
    <property type="molecule type" value="Genomic_DNA"/>
</dbReference>
<name>A0A1M5SWM3_9CLOT</name>
<evidence type="ECO:0000259" key="4">
    <source>
        <dbReference type="Pfam" id="PF02576"/>
    </source>
</evidence>
<evidence type="ECO:0000313" key="6">
    <source>
        <dbReference type="EMBL" id="SHH42648.1"/>
    </source>
</evidence>
<keyword evidence="2 3" id="KW-0690">Ribosome biogenesis</keyword>
<dbReference type="CDD" id="cd01734">
    <property type="entry name" value="YlxS_C"/>
    <property type="match status" value="1"/>
</dbReference>
<dbReference type="InterPro" id="IPR036847">
    <property type="entry name" value="RimP_C_sf"/>
</dbReference>
<dbReference type="InterPro" id="IPR028998">
    <property type="entry name" value="RimP_C"/>
</dbReference>
<comment type="subcellular location">
    <subcellularLocation>
        <location evidence="3">Cytoplasm</location>
    </subcellularLocation>
</comment>
<comment type="similarity">
    <text evidence="3">Belongs to the RimP family.</text>
</comment>
<dbReference type="FunFam" id="3.30.300.70:FF:000001">
    <property type="entry name" value="Ribosome maturation factor RimP"/>
    <property type="match status" value="1"/>
</dbReference>
<dbReference type="PANTHER" id="PTHR33867">
    <property type="entry name" value="RIBOSOME MATURATION FACTOR RIMP"/>
    <property type="match status" value="1"/>
</dbReference>
<dbReference type="AlphaFoldDB" id="A0A1M5SWM3"/>
<feature type="domain" description="Ribosome maturation factor RimP N-terminal" evidence="4">
    <location>
        <begin position="12"/>
        <end position="84"/>
    </location>
</feature>
<dbReference type="Pfam" id="PF17384">
    <property type="entry name" value="DUF150_C"/>
    <property type="match status" value="1"/>
</dbReference>
<dbReference type="InterPro" id="IPR028989">
    <property type="entry name" value="RimP_N"/>
</dbReference>
<keyword evidence="7" id="KW-1185">Reference proteome</keyword>
<evidence type="ECO:0000256" key="2">
    <source>
        <dbReference type="ARBA" id="ARBA00022517"/>
    </source>
</evidence>
<reference evidence="6 7" key="1">
    <citation type="submission" date="2016-11" db="EMBL/GenBank/DDBJ databases">
        <authorList>
            <person name="Jaros S."/>
            <person name="Januszkiewicz K."/>
            <person name="Wedrychowicz H."/>
        </authorList>
    </citation>
    <scope>NUCLEOTIDE SEQUENCE [LARGE SCALE GENOMIC DNA]</scope>
    <source>
        <strain evidence="6 7">DSM 3089</strain>
    </source>
</reference>
<protein>
    <recommendedName>
        <fullName evidence="3">Ribosome maturation factor RimP</fullName>
    </recommendedName>
</protein>
<dbReference type="Gene3D" id="2.30.30.180">
    <property type="entry name" value="Ribosome maturation factor RimP, C-terminal domain"/>
    <property type="match status" value="1"/>
</dbReference>
<dbReference type="SUPFAM" id="SSF75420">
    <property type="entry name" value="YhbC-like, N-terminal domain"/>
    <property type="match status" value="1"/>
</dbReference>
<dbReference type="InterPro" id="IPR003728">
    <property type="entry name" value="Ribosome_maturation_RimP"/>
</dbReference>
<evidence type="ECO:0000256" key="3">
    <source>
        <dbReference type="HAMAP-Rule" id="MF_01077"/>
    </source>
</evidence>
<evidence type="ECO:0000259" key="5">
    <source>
        <dbReference type="Pfam" id="PF17384"/>
    </source>
</evidence>
<dbReference type="GO" id="GO:0005829">
    <property type="term" value="C:cytosol"/>
    <property type="evidence" value="ECO:0007669"/>
    <property type="project" value="TreeGrafter"/>
</dbReference>
<feature type="domain" description="Ribosome maturation factor RimP C-terminal" evidence="5">
    <location>
        <begin position="87"/>
        <end position="152"/>
    </location>
</feature>
<dbReference type="PANTHER" id="PTHR33867:SF1">
    <property type="entry name" value="RIBOSOME MATURATION FACTOR RIMP"/>
    <property type="match status" value="1"/>
</dbReference>
<dbReference type="NCBIfam" id="NF000934">
    <property type="entry name" value="PRK00092.3-1"/>
    <property type="match status" value="1"/>
</dbReference>
<dbReference type="STRING" id="1121306.SAMN02745196_00337"/>
<gene>
    <name evidence="3" type="primary">rimP</name>
    <name evidence="6" type="ORF">SAMN02745196_00337</name>
</gene>
<dbReference type="Gene3D" id="3.30.300.70">
    <property type="entry name" value="RimP-like superfamily, N-terminal"/>
    <property type="match status" value="1"/>
</dbReference>
<keyword evidence="1 3" id="KW-0963">Cytoplasm</keyword>
<comment type="function">
    <text evidence="3">Required for maturation of 30S ribosomal subunits.</text>
</comment>
<evidence type="ECO:0000313" key="7">
    <source>
        <dbReference type="Proteomes" id="UP000184526"/>
    </source>
</evidence>
<organism evidence="6 7">
    <name type="scientific">Clostridium collagenovorans DSM 3089</name>
    <dbReference type="NCBI Taxonomy" id="1121306"/>
    <lineage>
        <taxon>Bacteria</taxon>
        <taxon>Bacillati</taxon>
        <taxon>Bacillota</taxon>
        <taxon>Clostridia</taxon>
        <taxon>Eubacteriales</taxon>
        <taxon>Clostridiaceae</taxon>
        <taxon>Clostridium</taxon>
    </lineage>
</organism>
<dbReference type="SUPFAM" id="SSF74942">
    <property type="entry name" value="YhbC-like, C-terminal domain"/>
    <property type="match status" value="1"/>
</dbReference>
<dbReference type="InterPro" id="IPR035956">
    <property type="entry name" value="RimP_N_sf"/>
</dbReference>
<dbReference type="RefSeq" id="WP_072829429.1">
    <property type="nucleotide sequence ID" value="NZ_FQXP01000003.1"/>
</dbReference>
<sequence>MKEALVCKVVEIVEPIVTNLGYELYHVEFVKEGGEDYLRIYIDNEEGIKLDDCVKVNKAVGEILDIEDPIPDFYYLEISSPGMERELHTDKHLQRYIDYSVSIKLKSLINGKKKLEGTLKSFDSLNLVILNEEGEIVVPREKVLIIKLKGEF</sequence>
<dbReference type="GO" id="GO:0000028">
    <property type="term" value="P:ribosomal small subunit assembly"/>
    <property type="evidence" value="ECO:0007669"/>
    <property type="project" value="TreeGrafter"/>
</dbReference>
<dbReference type="HAMAP" id="MF_01077">
    <property type="entry name" value="RimP"/>
    <property type="match status" value="1"/>
</dbReference>
<dbReference type="OrthoDB" id="9805006at2"/>
<accession>A0A1M5SWM3</accession>
<dbReference type="GO" id="GO:0006412">
    <property type="term" value="P:translation"/>
    <property type="evidence" value="ECO:0007669"/>
    <property type="project" value="TreeGrafter"/>
</dbReference>
<evidence type="ECO:0000256" key="1">
    <source>
        <dbReference type="ARBA" id="ARBA00022490"/>
    </source>
</evidence>
<dbReference type="Proteomes" id="UP000184526">
    <property type="component" value="Unassembled WGS sequence"/>
</dbReference>